<reference evidence="2 3" key="1">
    <citation type="submission" date="2010-05" db="EMBL/GenBank/DDBJ databases">
        <title>The Genome Sequence of Thecamonas trahens ATCC 50062.</title>
        <authorList>
            <consortium name="The Broad Institute Genome Sequencing Platform"/>
            <person name="Russ C."/>
            <person name="Cuomo C."/>
            <person name="Shea T."/>
            <person name="Young S.K."/>
            <person name="Zeng Q."/>
            <person name="Koehrsen M."/>
            <person name="Haas B."/>
            <person name="Borodovsky M."/>
            <person name="Guigo R."/>
            <person name="Alvarado L."/>
            <person name="Berlin A."/>
            <person name="Bochicchio J."/>
            <person name="Borenstein D."/>
            <person name="Chapman S."/>
            <person name="Chen Z."/>
            <person name="Freedman E."/>
            <person name="Gellesch M."/>
            <person name="Goldberg J."/>
            <person name="Griggs A."/>
            <person name="Gujja S."/>
            <person name="Heilman E."/>
            <person name="Heiman D."/>
            <person name="Hepburn T."/>
            <person name="Howarth C."/>
            <person name="Jen D."/>
            <person name="Larson L."/>
            <person name="Mehta T."/>
            <person name="Park D."/>
            <person name="Pearson M."/>
            <person name="Roberts A."/>
            <person name="Saif S."/>
            <person name="Shenoy N."/>
            <person name="Sisk P."/>
            <person name="Stolte C."/>
            <person name="Sykes S."/>
            <person name="Thomson T."/>
            <person name="Walk T."/>
            <person name="White J."/>
            <person name="Yandava C."/>
            <person name="Burger G."/>
            <person name="Gray M.W."/>
            <person name="Holland P.W.H."/>
            <person name="King N."/>
            <person name="Lang F.B.F."/>
            <person name="Roger A.J."/>
            <person name="Ruiz-Trillo I."/>
            <person name="Lander E."/>
            <person name="Nusbaum C."/>
        </authorList>
    </citation>
    <scope>NUCLEOTIDE SEQUENCE [LARGE SCALE GENOMIC DNA]</scope>
    <source>
        <strain evidence="2 3">ATCC 50062</strain>
    </source>
</reference>
<dbReference type="SUPFAM" id="SSF52047">
    <property type="entry name" value="RNI-like"/>
    <property type="match status" value="1"/>
</dbReference>
<dbReference type="GO" id="GO:0030027">
    <property type="term" value="C:lamellipodium"/>
    <property type="evidence" value="ECO:0007669"/>
    <property type="project" value="TreeGrafter"/>
</dbReference>
<feature type="region of interest" description="Disordered" evidence="1">
    <location>
        <begin position="780"/>
        <end position="828"/>
    </location>
</feature>
<dbReference type="eggNOG" id="KOG4242">
    <property type="taxonomic scope" value="Eukaryota"/>
</dbReference>
<dbReference type="OrthoDB" id="184583at2759"/>
<name>A0A0L0DDF8_THETB</name>
<dbReference type="PANTHER" id="PTHR24112:SF66">
    <property type="entry name" value="LEUCINE-RICH REPEAT, ISOFORM F"/>
    <property type="match status" value="1"/>
</dbReference>
<organism evidence="2 3">
    <name type="scientific">Thecamonas trahens ATCC 50062</name>
    <dbReference type="NCBI Taxonomy" id="461836"/>
    <lineage>
        <taxon>Eukaryota</taxon>
        <taxon>Apusozoa</taxon>
        <taxon>Apusomonadida</taxon>
        <taxon>Apusomonadidae</taxon>
        <taxon>Thecamonas</taxon>
    </lineage>
</organism>
<feature type="compositionally biased region" description="Low complexity" evidence="1">
    <location>
        <begin position="781"/>
        <end position="793"/>
    </location>
</feature>
<sequence length="828" mass="87001">MGMAKVVQAALRKAPVRTVVAALWVAKWKTAKEVNDRLFVATPYEVFTIKAGRLKNSVGNKYALIDLVHVQLWPSEEGMTLTFVSHKVRRELVYTGVPEDVVHKVLGAYLAATHAMRSLGKRAVVVADDDDTPYQWWEDQIAAEELKPGGGLVEGYLAVAARDEWAEFCEQAYVRMERAAAMGEAYARSEGSRGPGHGKVVLDLTGRQGSMWLPEAKLGPVWEVISGSELVSHIRAEHSSRPQLLRELAEVMTTNGRISSLFINAVEVKRGAKALSDALLARPGQALVELSLPCMALKDKGVRKLLPGLRVASGLKVLNIRDCGITPRGAVTLFTSASTSVAMTSLRYLNLSGNRLGKKGSHALAQWLTSGKACMLENLVLNDADVEMSELSDALPAEKGASGLRALFLGQVEIRDSISLSTGTALRLSSVDNLNLAGSRMSAVALSSVVSSYLARPEASGLKLYLARMEVGGLGGSETPAMVSSSLSRAFANSTSLVRLVMDDVLLSAEALQGLLGALRSASGLRHFSLCRVAPRKAAQRAAVAESLYQVLAEPGCSLETLWLVGSKKAHFGNAMERVLEGAALVASLKSVSIAGNRGGEAVALAAAVFLRLSRSVRALSISGTGFETVESLQALAEAVAASSTLETFPMPVDDITAVFRKAPRNSRELVEELVAKLRACETVKMRPVSIVTGKAMFTPPPPPVTPEQRAGNPALMSAAAAAGARQALLSGGDAHLTGTSKSESAAFKRLSALMLGSFDPLGDAAAFAGTGSALSRHVVAPGAAGPSSSPAGTTDGPDGSEAVGEEGSYSSYASDEEMASGPGEAES</sequence>
<dbReference type="Proteomes" id="UP000054408">
    <property type="component" value="Unassembled WGS sequence"/>
</dbReference>
<dbReference type="InterPro" id="IPR032675">
    <property type="entry name" value="LRR_dom_sf"/>
</dbReference>
<dbReference type="InterPro" id="IPR051279">
    <property type="entry name" value="PP1-Reg/Actin-Interact_Protein"/>
</dbReference>
<proteinExistence type="predicted"/>
<evidence type="ECO:0000256" key="1">
    <source>
        <dbReference type="SAM" id="MobiDB-lite"/>
    </source>
</evidence>
<dbReference type="InterPro" id="IPR001611">
    <property type="entry name" value="Leu-rich_rpt"/>
</dbReference>
<evidence type="ECO:0000313" key="2">
    <source>
        <dbReference type="EMBL" id="KNC50359.1"/>
    </source>
</evidence>
<dbReference type="PANTHER" id="PTHR24112">
    <property type="entry name" value="LEUCINE-RICH REPEAT, ISOFORM F-RELATED"/>
    <property type="match status" value="1"/>
</dbReference>
<dbReference type="GeneID" id="25565917"/>
<dbReference type="AlphaFoldDB" id="A0A0L0DDF8"/>
<dbReference type="GO" id="GO:0034315">
    <property type="term" value="P:regulation of Arp2/3 complex-mediated actin nucleation"/>
    <property type="evidence" value="ECO:0007669"/>
    <property type="project" value="TreeGrafter"/>
</dbReference>
<dbReference type="Pfam" id="PF13516">
    <property type="entry name" value="LRR_6"/>
    <property type="match status" value="2"/>
</dbReference>
<accession>A0A0L0DDF8</accession>
<protein>
    <submittedName>
        <fullName evidence="2">Uncharacterized protein</fullName>
    </submittedName>
</protein>
<dbReference type="GO" id="GO:0005886">
    <property type="term" value="C:plasma membrane"/>
    <property type="evidence" value="ECO:0007669"/>
    <property type="project" value="TreeGrafter"/>
</dbReference>
<keyword evidence="3" id="KW-1185">Reference proteome</keyword>
<dbReference type="STRING" id="461836.A0A0L0DDF8"/>
<dbReference type="RefSeq" id="XP_013756901.1">
    <property type="nucleotide sequence ID" value="XM_013901447.1"/>
</dbReference>
<dbReference type="Gene3D" id="3.80.10.10">
    <property type="entry name" value="Ribonuclease Inhibitor"/>
    <property type="match status" value="1"/>
</dbReference>
<gene>
    <name evidence="2" type="ORF">AMSG_06846</name>
</gene>
<dbReference type="GO" id="GO:0016477">
    <property type="term" value="P:cell migration"/>
    <property type="evidence" value="ECO:0007669"/>
    <property type="project" value="TreeGrafter"/>
</dbReference>
<evidence type="ECO:0000313" key="3">
    <source>
        <dbReference type="Proteomes" id="UP000054408"/>
    </source>
</evidence>
<dbReference type="EMBL" id="GL349461">
    <property type="protein sequence ID" value="KNC50359.1"/>
    <property type="molecule type" value="Genomic_DNA"/>
</dbReference>
<dbReference type="SMART" id="SM00368">
    <property type="entry name" value="LRR_RI"/>
    <property type="match status" value="4"/>
</dbReference>